<sequence>MNKNITLKREEPTRIIGTKPVKLKDSVFDINGRSRSLLKTGYNSGIYFIYDTNREQFEKILKIK</sequence>
<comment type="caution">
    <text evidence="1">The sequence shown here is derived from an EMBL/GenBank/DDBJ whole genome shotgun (WGS) entry which is preliminary data.</text>
</comment>
<evidence type="ECO:0000313" key="2">
    <source>
        <dbReference type="Proteomes" id="UP000264062"/>
    </source>
</evidence>
<accession>A0A350H873</accession>
<dbReference type="Proteomes" id="UP000264062">
    <property type="component" value="Unassembled WGS sequence"/>
</dbReference>
<dbReference type="AlphaFoldDB" id="A0A350H873"/>
<organism evidence="1 2">
    <name type="scientific">candidate division WOR-3 bacterium</name>
    <dbReference type="NCBI Taxonomy" id="2052148"/>
    <lineage>
        <taxon>Bacteria</taxon>
        <taxon>Bacteria division WOR-3</taxon>
    </lineage>
</organism>
<gene>
    <name evidence="1" type="ORF">DCW38_00955</name>
</gene>
<name>A0A350H873_UNCW3</name>
<dbReference type="EMBL" id="DMZY01000030">
    <property type="protein sequence ID" value="HAV91739.1"/>
    <property type="molecule type" value="Genomic_DNA"/>
</dbReference>
<reference evidence="1 2" key="1">
    <citation type="journal article" date="2018" name="Nat. Biotechnol.">
        <title>A standardized bacterial taxonomy based on genome phylogeny substantially revises the tree of life.</title>
        <authorList>
            <person name="Parks D.H."/>
            <person name="Chuvochina M."/>
            <person name="Waite D.W."/>
            <person name="Rinke C."/>
            <person name="Skarshewski A."/>
            <person name="Chaumeil P.A."/>
            <person name="Hugenholtz P."/>
        </authorList>
    </citation>
    <scope>NUCLEOTIDE SEQUENCE [LARGE SCALE GENOMIC DNA]</scope>
    <source>
        <strain evidence="1">UBA9956</strain>
    </source>
</reference>
<protein>
    <submittedName>
        <fullName evidence="1">Uncharacterized protein</fullName>
    </submittedName>
</protein>
<evidence type="ECO:0000313" key="1">
    <source>
        <dbReference type="EMBL" id="HAV91739.1"/>
    </source>
</evidence>
<proteinExistence type="predicted"/>